<evidence type="ECO:0000259" key="6">
    <source>
        <dbReference type="PROSITE" id="PS50110"/>
    </source>
</evidence>
<dbReference type="SMART" id="SM00448">
    <property type="entry name" value="REC"/>
    <property type="match status" value="1"/>
</dbReference>
<dbReference type="PANTHER" id="PTHR45339">
    <property type="entry name" value="HYBRID SIGNAL TRANSDUCTION HISTIDINE KINASE J"/>
    <property type="match status" value="1"/>
</dbReference>
<dbReference type="Pfam" id="PF00072">
    <property type="entry name" value="Response_reg"/>
    <property type="match status" value="1"/>
</dbReference>
<feature type="domain" description="Response regulatory" evidence="6">
    <location>
        <begin position="27"/>
        <end position="146"/>
    </location>
</feature>
<dbReference type="PANTHER" id="PTHR45339:SF1">
    <property type="entry name" value="HYBRID SIGNAL TRANSDUCTION HISTIDINE KINASE J"/>
    <property type="match status" value="1"/>
</dbReference>
<comment type="caution">
    <text evidence="7">The sequence shown here is derived from an EMBL/GenBank/DDBJ whole genome shotgun (WGS) entry which is preliminary data.</text>
</comment>
<dbReference type="PROSITE" id="PS50110">
    <property type="entry name" value="RESPONSE_REGULATORY"/>
    <property type="match status" value="1"/>
</dbReference>
<gene>
    <name evidence="7" type="ORF">L7E55_05765</name>
</gene>
<dbReference type="InterPro" id="IPR001789">
    <property type="entry name" value="Sig_transdc_resp-reg_receiver"/>
</dbReference>
<dbReference type="Gene3D" id="3.40.50.2300">
    <property type="match status" value="1"/>
</dbReference>
<proteinExistence type="predicted"/>
<keyword evidence="8" id="KW-1185">Reference proteome</keyword>
<dbReference type="GO" id="GO:0000160">
    <property type="term" value="P:phosphorelay signal transduction system"/>
    <property type="evidence" value="ECO:0007669"/>
    <property type="project" value="UniProtKB-KW"/>
</dbReference>
<name>A0A9X4JT06_9FIRM</name>
<keyword evidence="2 5" id="KW-0597">Phosphoprotein</keyword>
<organism evidence="7 8">
    <name type="scientific">Pelotomaculum isophthalicicum JI</name>
    <dbReference type="NCBI Taxonomy" id="947010"/>
    <lineage>
        <taxon>Bacteria</taxon>
        <taxon>Bacillati</taxon>
        <taxon>Bacillota</taxon>
        <taxon>Clostridia</taxon>
        <taxon>Eubacteriales</taxon>
        <taxon>Desulfotomaculaceae</taxon>
        <taxon>Pelotomaculum</taxon>
    </lineage>
</organism>
<dbReference type="SUPFAM" id="SSF52172">
    <property type="entry name" value="CheY-like"/>
    <property type="match status" value="1"/>
</dbReference>
<sequence length="148" mass="16633">MGQVKLPKEKSEPDETTTVFADQRALRILLVEDSPDNQLLVQAYLKKTAYQIEIAENGEIAVEKFKSGKYDLVLMDMQMPVMDGYTATRTIRKWEAENRLAPTPVVALTAYALKEDARKSLDAGCTAHLTKPVKKSILLETIREYSQG</sequence>
<evidence type="ECO:0000256" key="1">
    <source>
        <dbReference type="ARBA" id="ARBA00018672"/>
    </source>
</evidence>
<evidence type="ECO:0000256" key="4">
    <source>
        <dbReference type="ARBA" id="ARBA00024867"/>
    </source>
</evidence>
<reference evidence="7" key="1">
    <citation type="submission" date="2022-02" db="EMBL/GenBank/DDBJ databases">
        <authorList>
            <person name="Leng L."/>
        </authorList>
    </citation>
    <scope>NUCLEOTIDE SEQUENCE</scope>
    <source>
        <strain evidence="7">JI</strain>
    </source>
</reference>
<keyword evidence="3" id="KW-0902">Two-component regulatory system</keyword>
<comment type="function">
    <text evidence="4">May play the central regulatory role in sporulation. It may be an element of the effector pathway responsible for the activation of sporulation genes in response to nutritional stress. Spo0A may act in concert with spo0H (a sigma factor) to control the expression of some genes that are critical to the sporulation process.</text>
</comment>
<dbReference type="Proteomes" id="UP001154312">
    <property type="component" value="Unassembled WGS sequence"/>
</dbReference>
<evidence type="ECO:0000256" key="2">
    <source>
        <dbReference type="ARBA" id="ARBA00022553"/>
    </source>
</evidence>
<dbReference type="CDD" id="cd17546">
    <property type="entry name" value="REC_hyHK_CKI1_RcsC-like"/>
    <property type="match status" value="1"/>
</dbReference>
<evidence type="ECO:0000313" key="8">
    <source>
        <dbReference type="Proteomes" id="UP001154312"/>
    </source>
</evidence>
<accession>A0A9X4JT06</accession>
<dbReference type="AlphaFoldDB" id="A0A9X4JT06"/>
<protein>
    <recommendedName>
        <fullName evidence="1">Stage 0 sporulation protein A homolog</fullName>
    </recommendedName>
</protein>
<dbReference type="InterPro" id="IPR011006">
    <property type="entry name" value="CheY-like_superfamily"/>
</dbReference>
<dbReference type="EMBL" id="JAKOAV010000007">
    <property type="protein sequence ID" value="MDF9407869.1"/>
    <property type="molecule type" value="Genomic_DNA"/>
</dbReference>
<evidence type="ECO:0000313" key="7">
    <source>
        <dbReference type="EMBL" id="MDF9407869.1"/>
    </source>
</evidence>
<evidence type="ECO:0000256" key="5">
    <source>
        <dbReference type="PROSITE-ProRule" id="PRU00169"/>
    </source>
</evidence>
<feature type="modified residue" description="4-aspartylphosphate" evidence="5">
    <location>
        <position position="76"/>
    </location>
</feature>
<evidence type="ECO:0000256" key="3">
    <source>
        <dbReference type="ARBA" id="ARBA00023012"/>
    </source>
</evidence>